<evidence type="ECO:0000256" key="3">
    <source>
        <dbReference type="SAM" id="Phobius"/>
    </source>
</evidence>
<dbReference type="OrthoDB" id="1470350at2759"/>
<dbReference type="PANTHER" id="PTHR24291">
    <property type="entry name" value="CYTOCHROME P450 FAMILY 4"/>
    <property type="match status" value="1"/>
</dbReference>
<dbReference type="HOGENOM" id="CLU_001570_5_11_1"/>
<dbReference type="OMA" id="LAMTTVY"/>
<comment type="cofactor">
    <cofactor evidence="2">
        <name>heme</name>
        <dbReference type="ChEBI" id="CHEBI:30413"/>
    </cofactor>
</comment>
<dbReference type="Gene3D" id="1.10.630.10">
    <property type="entry name" value="Cytochrome P450"/>
    <property type="match status" value="1"/>
</dbReference>
<dbReference type="CDD" id="cd11069">
    <property type="entry name" value="CYP_FUM15-like"/>
    <property type="match status" value="1"/>
</dbReference>
<dbReference type="GO" id="GO:0005506">
    <property type="term" value="F:iron ion binding"/>
    <property type="evidence" value="ECO:0007669"/>
    <property type="project" value="InterPro"/>
</dbReference>
<comment type="similarity">
    <text evidence="1">Belongs to the cytochrome P450 family.</text>
</comment>
<dbReference type="PANTHER" id="PTHR24291:SF175">
    <property type="entry name" value="CYTOCHROME P450"/>
    <property type="match status" value="1"/>
</dbReference>
<comment type="caution">
    <text evidence="4">The sequence shown here is derived from an EMBL/GenBank/DDBJ whole genome shotgun (WGS) entry which is preliminary data.</text>
</comment>
<dbReference type="SUPFAM" id="SSF48264">
    <property type="entry name" value="Cytochrome P450"/>
    <property type="match status" value="1"/>
</dbReference>
<keyword evidence="2" id="KW-0479">Metal-binding</keyword>
<reference evidence="4 5" key="1">
    <citation type="submission" date="2014-02" db="EMBL/GenBank/DDBJ databases">
        <title>Single nucleus genome sequencing reveals high similarity among nuclei of an endomycorrhizal fungus.</title>
        <authorList>
            <person name="Lin K."/>
            <person name="Geurts R."/>
            <person name="Zhang Z."/>
            <person name="Limpens E."/>
            <person name="Saunders D.G."/>
            <person name="Mu D."/>
            <person name="Pang E."/>
            <person name="Cao H."/>
            <person name="Cha H."/>
            <person name="Lin T."/>
            <person name="Zhou Q."/>
            <person name="Shang Y."/>
            <person name="Li Y."/>
            <person name="Ivanov S."/>
            <person name="Sharma T."/>
            <person name="Velzen R.V."/>
            <person name="Ruijter N.D."/>
            <person name="Aanen D.K."/>
            <person name="Win J."/>
            <person name="Kamoun S."/>
            <person name="Bisseling T."/>
            <person name="Huang S."/>
        </authorList>
    </citation>
    <scope>NUCLEOTIDE SEQUENCE [LARGE SCALE GENOMIC DNA]</scope>
    <source>
        <strain evidence="5">DAOM197198w</strain>
    </source>
</reference>
<dbReference type="EMBL" id="JEMT01024709">
    <property type="protein sequence ID" value="EXX62460.1"/>
    <property type="molecule type" value="Genomic_DNA"/>
</dbReference>
<protein>
    <submittedName>
        <fullName evidence="4">Dit2p</fullName>
    </submittedName>
</protein>
<dbReference type="Proteomes" id="UP000022910">
    <property type="component" value="Unassembled WGS sequence"/>
</dbReference>
<dbReference type="PRINTS" id="PR00385">
    <property type="entry name" value="P450"/>
</dbReference>
<organism evidence="4 5">
    <name type="scientific">Rhizophagus irregularis (strain DAOM 197198w)</name>
    <name type="common">Glomus intraradices</name>
    <dbReference type="NCBI Taxonomy" id="1432141"/>
    <lineage>
        <taxon>Eukaryota</taxon>
        <taxon>Fungi</taxon>
        <taxon>Fungi incertae sedis</taxon>
        <taxon>Mucoromycota</taxon>
        <taxon>Glomeromycotina</taxon>
        <taxon>Glomeromycetes</taxon>
        <taxon>Glomerales</taxon>
        <taxon>Glomeraceae</taxon>
        <taxon>Rhizophagus</taxon>
    </lineage>
</organism>
<proteinExistence type="inferred from homology"/>
<evidence type="ECO:0000313" key="4">
    <source>
        <dbReference type="EMBL" id="EXX62460.1"/>
    </source>
</evidence>
<dbReference type="GO" id="GO:0020037">
    <property type="term" value="F:heme binding"/>
    <property type="evidence" value="ECO:0007669"/>
    <property type="project" value="InterPro"/>
</dbReference>
<dbReference type="InterPro" id="IPR002401">
    <property type="entry name" value="Cyt_P450_E_grp-I"/>
</dbReference>
<name>A0A015J6N9_RHIIW</name>
<dbReference type="InterPro" id="IPR001128">
    <property type="entry name" value="Cyt_P450"/>
</dbReference>
<sequence>MLNLSSLVGFFVLGVIGWVIYKLFIWPFYVSPLGKVPGPPPDSILLGNFKSLLTEEDIHVEWVQKYGNIVKFNGVFNRPAIFVADTKIIQDMTLNHVYDYIKPPNFLADAILIAGRGLVLAEGEEHKRQRKMMNPAFTHNNIKEMVPTFIRVAFTLKELLEDKLNQGESNINLTPYISKATLDVIGLVGFNYEFNSLTTSNELAEAYNFLFNGPNPALRFVISILSNYIPFFRDIPISMNKNFKNACAIIRRVSKKLMEEKYNEAKNGELKSNDLLSLLININKTLPVEEKMTDEELQYQIMTFLIAGHETTSASTLWALYLLAQHPHEQDLLREELVKAFPDKSNFNPTYDEINSLEYLNCTVKEILRINSPASIVGRANVKDVVLGEYLIPKNTTIMMAISALHKSPEIWGPTANDFDPKRWLDPSLTKNVTNLNYIPFLAGTRSCIGNKLALTEFKILLSMLIRNFVFQPIEGFKFNKRTIGVSKPSPYLGLIVSKVEG</sequence>
<evidence type="ECO:0000256" key="2">
    <source>
        <dbReference type="PIRSR" id="PIRSR602401-1"/>
    </source>
</evidence>
<keyword evidence="5" id="KW-1185">Reference proteome</keyword>
<feature type="binding site" description="axial binding residue" evidence="2">
    <location>
        <position position="448"/>
    </location>
    <ligand>
        <name>heme</name>
        <dbReference type="ChEBI" id="CHEBI:30413"/>
    </ligand>
    <ligandPart>
        <name>Fe</name>
        <dbReference type="ChEBI" id="CHEBI:18248"/>
    </ligandPart>
</feature>
<keyword evidence="2" id="KW-0349">Heme</keyword>
<dbReference type="InterPro" id="IPR050196">
    <property type="entry name" value="Cytochrome_P450_Monoox"/>
</dbReference>
<dbReference type="GO" id="GO:0016705">
    <property type="term" value="F:oxidoreductase activity, acting on paired donors, with incorporation or reduction of molecular oxygen"/>
    <property type="evidence" value="ECO:0007669"/>
    <property type="project" value="InterPro"/>
</dbReference>
<gene>
    <name evidence="4" type="ORF">RirG_161470</name>
</gene>
<keyword evidence="3" id="KW-1133">Transmembrane helix</keyword>
<dbReference type="Pfam" id="PF00067">
    <property type="entry name" value="p450"/>
    <property type="match status" value="1"/>
</dbReference>
<keyword evidence="3" id="KW-0472">Membrane</keyword>
<dbReference type="InterPro" id="IPR036396">
    <property type="entry name" value="Cyt_P450_sf"/>
</dbReference>
<evidence type="ECO:0000313" key="5">
    <source>
        <dbReference type="Proteomes" id="UP000022910"/>
    </source>
</evidence>
<dbReference type="GO" id="GO:0004497">
    <property type="term" value="F:monooxygenase activity"/>
    <property type="evidence" value="ECO:0007669"/>
    <property type="project" value="InterPro"/>
</dbReference>
<keyword evidence="3" id="KW-0812">Transmembrane</keyword>
<keyword evidence="2" id="KW-0408">Iron</keyword>
<dbReference type="PRINTS" id="PR00463">
    <property type="entry name" value="EP450I"/>
</dbReference>
<dbReference type="STRING" id="1432141.A0A015J6N9"/>
<dbReference type="AlphaFoldDB" id="A0A015J6N9"/>
<feature type="transmembrane region" description="Helical" evidence="3">
    <location>
        <begin position="7"/>
        <end position="29"/>
    </location>
</feature>
<accession>A0A015J6N9</accession>
<dbReference type="SMR" id="A0A015J6N9"/>
<evidence type="ECO:0000256" key="1">
    <source>
        <dbReference type="ARBA" id="ARBA00010617"/>
    </source>
</evidence>